<dbReference type="AlphaFoldDB" id="X1IEX9"/>
<gene>
    <name evidence="1" type="ORF">S03H2_46947</name>
</gene>
<reference evidence="1" key="1">
    <citation type="journal article" date="2014" name="Front. Microbiol.">
        <title>High frequency of phylogenetically diverse reductive dehalogenase-homologous genes in deep subseafloor sedimentary metagenomes.</title>
        <authorList>
            <person name="Kawai M."/>
            <person name="Futagami T."/>
            <person name="Toyoda A."/>
            <person name="Takaki Y."/>
            <person name="Nishi S."/>
            <person name="Hori S."/>
            <person name="Arai W."/>
            <person name="Tsubouchi T."/>
            <person name="Morono Y."/>
            <person name="Uchiyama I."/>
            <person name="Ito T."/>
            <person name="Fujiyama A."/>
            <person name="Inagaki F."/>
            <person name="Takami H."/>
        </authorList>
    </citation>
    <scope>NUCLEOTIDE SEQUENCE</scope>
    <source>
        <strain evidence="1">Expedition CK06-06</strain>
    </source>
</reference>
<dbReference type="InterPro" id="IPR018163">
    <property type="entry name" value="Thr/Ala-tRNA-synth_IIc_edit"/>
</dbReference>
<sequence>MSVETRAHTALHVVKGAIVKVLGDGAKWSAGASVDGSHGRITVQFDRKPTDDEVREIERLANEKIREDQPVEIHVLSRAEAEARWG</sequence>
<dbReference type="GO" id="GO:0000166">
    <property type="term" value="F:nucleotide binding"/>
    <property type="evidence" value="ECO:0007669"/>
    <property type="project" value="InterPro"/>
</dbReference>
<proteinExistence type="predicted"/>
<feature type="non-terminal residue" evidence="1">
    <location>
        <position position="86"/>
    </location>
</feature>
<dbReference type="Gene3D" id="3.30.980.10">
    <property type="entry name" value="Threonyl-trna Synthetase, Chain A, domain 2"/>
    <property type="match status" value="1"/>
</dbReference>
<dbReference type="EMBL" id="BARU01029517">
    <property type="protein sequence ID" value="GAH67840.1"/>
    <property type="molecule type" value="Genomic_DNA"/>
</dbReference>
<dbReference type="SUPFAM" id="SSF55186">
    <property type="entry name" value="ThrRS/AlaRS common domain"/>
    <property type="match status" value="1"/>
</dbReference>
<evidence type="ECO:0000313" key="1">
    <source>
        <dbReference type="EMBL" id="GAH67840.1"/>
    </source>
</evidence>
<organism evidence="1">
    <name type="scientific">marine sediment metagenome</name>
    <dbReference type="NCBI Taxonomy" id="412755"/>
    <lineage>
        <taxon>unclassified sequences</taxon>
        <taxon>metagenomes</taxon>
        <taxon>ecological metagenomes</taxon>
    </lineage>
</organism>
<name>X1IEX9_9ZZZZ</name>
<comment type="caution">
    <text evidence="1">The sequence shown here is derived from an EMBL/GenBank/DDBJ whole genome shotgun (WGS) entry which is preliminary data.</text>
</comment>
<accession>X1IEX9</accession>
<protein>
    <submittedName>
        <fullName evidence="1">Uncharacterized protein</fullName>
    </submittedName>
</protein>